<dbReference type="EMBL" id="MU155220">
    <property type="protein sequence ID" value="KAF9479106.1"/>
    <property type="molecule type" value="Genomic_DNA"/>
</dbReference>
<evidence type="ECO:0000259" key="1">
    <source>
        <dbReference type="Pfam" id="PF12937"/>
    </source>
</evidence>
<dbReference type="InterPro" id="IPR036047">
    <property type="entry name" value="F-box-like_dom_sf"/>
</dbReference>
<dbReference type="AlphaFoldDB" id="A0A9P6CT92"/>
<dbReference type="InterPro" id="IPR001810">
    <property type="entry name" value="F-box_dom"/>
</dbReference>
<comment type="caution">
    <text evidence="2">The sequence shown here is derived from an EMBL/GenBank/DDBJ whole genome shotgun (WGS) entry which is preliminary data.</text>
</comment>
<accession>A0A9P6CT92</accession>
<name>A0A9P6CT92_9AGAR</name>
<dbReference type="SUPFAM" id="SSF81383">
    <property type="entry name" value="F-box domain"/>
    <property type="match status" value="1"/>
</dbReference>
<keyword evidence="3" id="KW-1185">Reference proteome</keyword>
<proteinExistence type="predicted"/>
<dbReference type="OrthoDB" id="3056337at2759"/>
<sequence>MWPLQNISDLKPPPHPRSPHYCRTSFGWPCPPCRELTQLDKSRDQDEDWAKERDLLLIRINDRHDPLCHYLPVELAAKIFAIYCEEYRKTIEESGLVGRTASPLRLAAVCRRWRDIAFNTPVLWAFLLISHSRYWVAHPDIVEQWLRRTGTRPLSIRISLKESQNYTNGQKRSICTIFDHLRDYSDRWKFMNIFMLSKHCKMLLGDRHIETPLLEGIELRIEDERYDVISPVANLATPRLIKASLWRLWLPTVTLDWANLTSLQCTLSSIDEVIKLLSLSPRLIECDFLDICDDSFIYPLPNNVFEHHSIQRLKLHPDAFMEEDVMYTFFDSLILSALERFTYDFKGSVFPLDPEPLTSFLDCSVITYLSLENINFKCIPPSLILTILEIISPTLTELHIQCWDSRPHRCDKLPNMLFERLAASAVFDPDSDDTFEPEFLPDLRTLVYKGSKPSPNAWRELQPAIYNLALSLEAPIIAAKNTPGKYFKFSRPLDDVQFTLTNMFVQSDKNKSPGTTFSRDVFLLLRKLQDECIDLNISEEMMDASGTVTDEIDLIEHFELTRSFTMFDRFPVHWFSDN</sequence>
<dbReference type="Gene3D" id="1.20.1280.50">
    <property type="match status" value="1"/>
</dbReference>
<protein>
    <recommendedName>
        <fullName evidence="1">F-box domain-containing protein</fullName>
    </recommendedName>
</protein>
<reference evidence="2" key="1">
    <citation type="submission" date="2020-11" db="EMBL/GenBank/DDBJ databases">
        <authorList>
            <consortium name="DOE Joint Genome Institute"/>
            <person name="Ahrendt S."/>
            <person name="Riley R."/>
            <person name="Andreopoulos W."/>
            <person name="Labutti K."/>
            <person name="Pangilinan J."/>
            <person name="Ruiz-Duenas F.J."/>
            <person name="Barrasa J.M."/>
            <person name="Sanchez-Garcia M."/>
            <person name="Camarero S."/>
            <person name="Miyauchi S."/>
            <person name="Serrano A."/>
            <person name="Linde D."/>
            <person name="Babiker R."/>
            <person name="Drula E."/>
            <person name="Ayuso-Fernandez I."/>
            <person name="Pacheco R."/>
            <person name="Padilla G."/>
            <person name="Ferreira P."/>
            <person name="Barriuso J."/>
            <person name="Kellner H."/>
            <person name="Castanera R."/>
            <person name="Alfaro M."/>
            <person name="Ramirez L."/>
            <person name="Pisabarro A.G."/>
            <person name="Kuo A."/>
            <person name="Tritt A."/>
            <person name="Lipzen A."/>
            <person name="He G."/>
            <person name="Yan M."/>
            <person name="Ng V."/>
            <person name="Cullen D."/>
            <person name="Martin F."/>
            <person name="Rosso M.-N."/>
            <person name="Henrissat B."/>
            <person name="Hibbett D."/>
            <person name="Martinez A.T."/>
            <person name="Grigoriev I.V."/>
        </authorList>
    </citation>
    <scope>NUCLEOTIDE SEQUENCE</scope>
    <source>
        <strain evidence="2">CIRM-BRFM 674</strain>
    </source>
</reference>
<feature type="domain" description="F-box" evidence="1">
    <location>
        <begin position="70"/>
        <end position="127"/>
    </location>
</feature>
<dbReference type="Proteomes" id="UP000807469">
    <property type="component" value="Unassembled WGS sequence"/>
</dbReference>
<evidence type="ECO:0000313" key="3">
    <source>
        <dbReference type="Proteomes" id="UP000807469"/>
    </source>
</evidence>
<evidence type="ECO:0000313" key="2">
    <source>
        <dbReference type="EMBL" id="KAF9479106.1"/>
    </source>
</evidence>
<gene>
    <name evidence="2" type="ORF">BDN70DRAFT_879171</name>
</gene>
<organism evidence="2 3">
    <name type="scientific">Pholiota conissans</name>
    <dbReference type="NCBI Taxonomy" id="109636"/>
    <lineage>
        <taxon>Eukaryota</taxon>
        <taxon>Fungi</taxon>
        <taxon>Dikarya</taxon>
        <taxon>Basidiomycota</taxon>
        <taxon>Agaricomycotina</taxon>
        <taxon>Agaricomycetes</taxon>
        <taxon>Agaricomycetidae</taxon>
        <taxon>Agaricales</taxon>
        <taxon>Agaricineae</taxon>
        <taxon>Strophariaceae</taxon>
        <taxon>Pholiota</taxon>
    </lineage>
</organism>
<dbReference type="Pfam" id="PF12937">
    <property type="entry name" value="F-box-like"/>
    <property type="match status" value="1"/>
</dbReference>